<keyword evidence="2" id="KW-0175">Coiled coil</keyword>
<feature type="coiled-coil region" evidence="2">
    <location>
        <begin position="94"/>
        <end position="155"/>
    </location>
</feature>
<evidence type="ECO:0000313" key="4">
    <source>
        <dbReference type="EMBL" id="GFT14104.1"/>
    </source>
</evidence>
<organism evidence="4 5">
    <name type="scientific">Nephila pilipes</name>
    <name type="common">Giant wood spider</name>
    <name type="synonym">Nephila maculata</name>
    <dbReference type="NCBI Taxonomy" id="299642"/>
    <lineage>
        <taxon>Eukaryota</taxon>
        <taxon>Metazoa</taxon>
        <taxon>Ecdysozoa</taxon>
        <taxon>Arthropoda</taxon>
        <taxon>Chelicerata</taxon>
        <taxon>Arachnida</taxon>
        <taxon>Araneae</taxon>
        <taxon>Araneomorphae</taxon>
        <taxon>Entelegynae</taxon>
        <taxon>Araneoidea</taxon>
        <taxon>Nephilidae</taxon>
        <taxon>Nephila</taxon>
    </lineage>
</organism>
<dbReference type="AlphaFoldDB" id="A0A8X6NGN1"/>
<evidence type="ECO:0000256" key="3">
    <source>
        <dbReference type="SAM" id="MobiDB-lite"/>
    </source>
</evidence>
<dbReference type="InterPro" id="IPR045137">
    <property type="entry name" value="RBM26/27"/>
</dbReference>
<reference evidence="4" key="1">
    <citation type="submission" date="2020-08" db="EMBL/GenBank/DDBJ databases">
        <title>Multicomponent nature underlies the extraordinary mechanical properties of spider dragline silk.</title>
        <authorList>
            <person name="Kono N."/>
            <person name="Nakamura H."/>
            <person name="Mori M."/>
            <person name="Yoshida Y."/>
            <person name="Ohtoshi R."/>
            <person name="Malay A.D."/>
            <person name="Moran D.A.P."/>
            <person name="Tomita M."/>
            <person name="Numata K."/>
            <person name="Arakawa K."/>
        </authorList>
    </citation>
    <scope>NUCLEOTIDE SEQUENCE</scope>
</reference>
<evidence type="ECO:0000313" key="5">
    <source>
        <dbReference type="Proteomes" id="UP000887013"/>
    </source>
</evidence>
<dbReference type="GO" id="GO:0005634">
    <property type="term" value="C:nucleus"/>
    <property type="evidence" value="ECO:0007669"/>
    <property type="project" value="TreeGrafter"/>
</dbReference>
<keyword evidence="1" id="KW-0694">RNA-binding</keyword>
<gene>
    <name evidence="4" type="primary">rbm26</name>
    <name evidence="4" type="ORF">NPIL_35901</name>
</gene>
<dbReference type="PANTHER" id="PTHR14398:SF0">
    <property type="entry name" value="ZINC FINGER PROTEIN SWM"/>
    <property type="match status" value="1"/>
</dbReference>
<feature type="compositionally biased region" description="Acidic residues" evidence="3">
    <location>
        <begin position="312"/>
        <end position="325"/>
    </location>
</feature>
<dbReference type="EMBL" id="BMAW01104401">
    <property type="protein sequence ID" value="GFT14104.1"/>
    <property type="molecule type" value="Genomic_DNA"/>
</dbReference>
<comment type="caution">
    <text evidence="4">The sequence shown here is derived from an EMBL/GenBank/DDBJ whole genome shotgun (WGS) entry which is preliminary data.</text>
</comment>
<evidence type="ECO:0000256" key="1">
    <source>
        <dbReference type="ARBA" id="ARBA00022884"/>
    </source>
</evidence>
<protein>
    <submittedName>
        <fullName evidence="4">RNA-binding protein 26</fullName>
    </submittedName>
</protein>
<evidence type="ECO:0000256" key="2">
    <source>
        <dbReference type="SAM" id="Coils"/>
    </source>
</evidence>
<name>A0A8X6NGN1_NEPPI</name>
<dbReference type="OrthoDB" id="443401at2759"/>
<keyword evidence="5" id="KW-1185">Reference proteome</keyword>
<dbReference type="Proteomes" id="UP000887013">
    <property type="component" value="Unassembled WGS sequence"/>
</dbReference>
<sequence>MTFCSKSTIYTSKGNLSRTVFIPSAKRNTQNFNANTATPITPVRRVKDDQRKKQDAIQKRLELHKKKQEFLKSQIEHQKVILDKLSKCKNEKEKEFLKQTIQTLTEKISTIQSDVKKDSLELKTLLKTANTQTLLTKTEAERELLDAEMDLYNKQHTGDDTGTAELLSRVNELKKKAKALGLLDNLSHSPVIGTPPRHVNSRYSSRTNSTFSHHSVDHRPKKLLISGSTNKEGLMKHFMLFGSIEKVEETSVGLIVTYSTRLEAENAYIHGSKFGDIVLSVTWFHDPQLTSVQNLDHNNDSDLKQVTSPVPEGDDEEEEDEEEDSEARSWRR</sequence>
<feature type="region of interest" description="Disordered" evidence="3">
    <location>
        <begin position="292"/>
        <end position="332"/>
    </location>
</feature>
<accession>A0A8X6NGN1</accession>
<feature type="region of interest" description="Disordered" evidence="3">
    <location>
        <begin position="191"/>
        <end position="218"/>
    </location>
</feature>
<dbReference type="GO" id="GO:0003723">
    <property type="term" value="F:RNA binding"/>
    <property type="evidence" value="ECO:0007669"/>
    <property type="project" value="UniProtKB-KW"/>
</dbReference>
<dbReference type="PANTHER" id="PTHR14398">
    <property type="entry name" value="RNA RECOGNITION RRM/RNP DOMAIN"/>
    <property type="match status" value="1"/>
</dbReference>
<proteinExistence type="predicted"/>
<feature type="compositionally biased region" description="Polar residues" evidence="3">
    <location>
        <begin position="201"/>
        <end position="213"/>
    </location>
</feature>